<accession>A0ABW9HZ16</accession>
<keyword evidence="2" id="KW-1185">Reference proteome</keyword>
<proteinExistence type="predicted"/>
<gene>
    <name evidence="1" type="ORF">ACKI18_32230</name>
</gene>
<dbReference type="InterPro" id="IPR011990">
    <property type="entry name" value="TPR-like_helical_dom_sf"/>
</dbReference>
<evidence type="ECO:0000313" key="2">
    <source>
        <dbReference type="Proteomes" id="UP001631957"/>
    </source>
</evidence>
<dbReference type="Proteomes" id="UP001631957">
    <property type="component" value="Unassembled WGS sequence"/>
</dbReference>
<dbReference type="EMBL" id="JBJVNI010000019">
    <property type="protein sequence ID" value="MFM9613345.1"/>
    <property type="molecule type" value="Genomic_DNA"/>
</dbReference>
<comment type="caution">
    <text evidence="1">The sequence shown here is derived from an EMBL/GenBank/DDBJ whole genome shotgun (WGS) entry which is preliminary data.</text>
</comment>
<evidence type="ECO:0008006" key="3">
    <source>
        <dbReference type="Google" id="ProtNLM"/>
    </source>
</evidence>
<name>A0ABW9HZ16_9ACTN</name>
<dbReference type="SUPFAM" id="SSF48452">
    <property type="entry name" value="TPR-like"/>
    <property type="match status" value="1"/>
</dbReference>
<evidence type="ECO:0000313" key="1">
    <source>
        <dbReference type="EMBL" id="MFM9613345.1"/>
    </source>
</evidence>
<reference evidence="1 2" key="1">
    <citation type="submission" date="2024-12" db="EMBL/GenBank/DDBJ databases">
        <title>Forecasting of Potato common scab and diversities of Pathogenic streptomyces spp. in china.</title>
        <authorList>
            <person name="Handique U."/>
            <person name="Wu J."/>
        </authorList>
    </citation>
    <scope>NUCLEOTIDE SEQUENCE [LARGE SCALE GENOMIC DNA]</scope>
    <source>
        <strain evidence="1 2">ZRIMU1530</strain>
    </source>
</reference>
<sequence>MSPLAYLGKLATALVSYSYAAEFRERPDIVFALCGEAARAAREIPGGEPGRTETLVRALGAYEGELFRQGRREEGLAVCEEAASVGREGFERGQVESRAYGSGRLAVVLAEEGRHVEAAEVAGREVDDSFWALTRWAAELDAAGCHGAASEAFGRLVDVQRGRLVKGEGSTAITVWALVQHSRLAGTVGADTVRAEALGLLRELGDSGERRAWSDLLAFWTTLLALSSRSLEPAGSPAPAFGSAFSHWSPDVRAQYIAGIDELEREAADPDTPLSELAVVQHRLTVRSALYHHSRGPRVEQPLAPLFGRSVALARQLGDPVWLARTLTDRAMFLVAVKRYREAYADFREAVELTE</sequence>
<protein>
    <recommendedName>
        <fullName evidence="3">Tetratricopeptide repeat protein</fullName>
    </recommendedName>
</protein>
<organism evidence="1 2">
    <name type="scientific">Streptomyces niveiscabiei</name>
    <dbReference type="NCBI Taxonomy" id="164115"/>
    <lineage>
        <taxon>Bacteria</taxon>
        <taxon>Bacillati</taxon>
        <taxon>Actinomycetota</taxon>
        <taxon>Actinomycetes</taxon>
        <taxon>Kitasatosporales</taxon>
        <taxon>Streptomycetaceae</taxon>
        <taxon>Streptomyces</taxon>
    </lineage>
</organism>
<dbReference type="PROSITE" id="PS50293">
    <property type="entry name" value="TPR_REGION"/>
    <property type="match status" value="1"/>
</dbReference>
<dbReference type="RefSeq" id="WP_409123039.1">
    <property type="nucleotide sequence ID" value="NZ_JBJVNI010000019.1"/>
</dbReference>